<dbReference type="EMBL" id="RKQG01000006">
    <property type="protein sequence ID" value="RPE26621.1"/>
    <property type="molecule type" value="Genomic_DNA"/>
</dbReference>
<keyword evidence="2" id="KW-1185">Reference proteome</keyword>
<dbReference type="Proteomes" id="UP000266906">
    <property type="component" value="Unassembled WGS sequence"/>
</dbReference>
<comment type="caution">
    <text evidence="1">The sequence shown here is derived from an EMBL/GenBank/DDBJ whole genome shotgun (WGS) entry which is preliminary data.</text>
</comment>
<accession>A0A3N4R7M9</accession>
<dbReference type="RefSeq" id="WP_123821789.1">
    <property type="nucleotide sequence ID" value="NZ_RKQG01000006.1"/>
</dbReference>
<organism evidence="1 2">
    <name type="scientific">Kitasatospora cineracea</name>
    <dbReference type="NCBI Taxonomy" id="88074"/>
    <lineage>
        <taxon>Bacteria</taxon>
        <taxon>Bacillati</taxon>
        <taxon>Actinomycetota</taxon>
        <taxon>Actinomycetes</taxon>
        <taxon>Kitasatosporales</taxon>
        <taxon>Streptomycetaceae</taxon>
        <taxon>Kitasatospora</taxon>
    </lineage>
</organism>
<reference evidence="1 2" key="1">
    <citation type="submission" date="2018-11" db="EMBL/GenBank/DDBJ databases">
        <title>Sequencing the genomes of 1000 actinobacteria strains.</title>
        <authorList>
            <person name="Klenk H.-P."/>
        </authorList>
    </citation>
    <scope>NUCLEOTIDE SEQUENCE [LARGE SCALE GENOMIC DNA]</scope>
    <source>
        <strain evidence="1 2">DSM 44781</strain>
    </source>
</reference>
<proteinExistence type="predicted"/>
<evidence type="ECO:0000313" key="2">
    <source>
        <dbReference type="Proteomes" id="UP000266906"/>
    </source>
</evidence>
<sequence>MWSERYWAQERAARTARDAKVAEARRRTGEAELEEAAGLVEEARLSREAAGAALEAAALAEKARASSAYKAMGVFEGAVRVPGSWLTSATGEVVWVPPGQAHAVPAGRLSKLWPGWGRRWSRRR</sequence>
<protein>
    <submittedName>
        <fullName evidence="1">Uncharacterized protein</fullName>
    </submittedName>
</protein>
<evidence type="ECO:0000313" key="1">
    <source>
        <dbReference type="EMBL" id="RPE26621.1"/>
    </source>
</evidence>
<dbReference type="AlphaFoldDB" id="A0A3N4R7M9"/>
<name>A0A3N4R7M9_9ACTN</name>
<gene>
    <name evidence="1" type="ORF">EDD38_7683</name>
</gene>